<name>A0ACD3A6I5_9AGAR</name>
<protein>
    <submittedName>
        <fullName evidence="1">Ricin B-like lectin</fullName>
    </submittedName>
</protein>
<evidence type="ECO:0000313" key="2">
    <source>
        <dbReference type="Proteomes" id="UP000308600"/>
    </source>
</evidence>
<dbReference type="Proteomes" id="UP000308600">
    <property type="component" value="Unassembled WGS sequence"/>
</dbReference>
<sequence length="155" mass="17718">MSVPLQNGVTYVITNVKSRTVLDLSAGDNRSVIGWPRHNGPNQRWTLVWAGNGWNIRSLSSGLFLNIDGSPENGTRLVATSAPILWHIWADQKDPTTHRIFIPNTYYNLDLYNYGDPTPGTPVTLWWTWEGLHQTWKFEQMKSIPRIMLDLDDVL</sequence>
<reference evidence="1 2" key="1">
    <citation type="journal article" date="2019" name="Nat. Ecol. Evol.">
        <title>Megaphylogeny resolves global patterns of mushroom evolution.</title>
        <authorList>
            <person name="Varga T."/>
            <person name="Krizsan K."/>
            <person name="Foldi C."/>
            <person name="Dima B."/>
            <person name="Sanchez-Garcia M."/>
            <person name="Sanchez-Ramirez S."/>
            <person name="Szollosi G.J."/>
            <person name="Szarkandi J.G."/>
            <person name="Papp V."/>
            <person name="Albert L."/>
            <person name="Andreopoulos W."/>
            <person name="Angelini C."/>
            <person name="Antonin V."/>
            <person name="Barry K.W."/>
            <person name="Bougher N.L."/>
            <person name="Buchanan P."/>
            <person name="Buyck B."/>
            <person name="Bense V."/>
            <person name="Catcheside P."/>
            <person name="Chovatia M."/>
            <person name="Cooper J."/>
            <person name="Damon W."/>
            <person name="Desjardin D."/>
            <person name="Finy P."/>
            <person name="Geml J."/>
            <person name="Haridas S."/>
            <person name="Hughes K."/>
            <person name="Justo A."/>
            <person name="Karasinski D."/>
            <person name="Kautmanova I."/>
            <person name="Kiss B."/>
            <person name="Kocsube S."/>
            <person name="Kotiranta H."/>
            <person name="LaButti K.M."/>
            <person name="Lechner B.E."/>
            <person name="Liimatainen K."/>
            <person name="Lipzen A."/>
            <person name="Lukacs Z."/>
            <person name="Mihaltcheva S."/>
            <person name="Morgado L.N."/>
            <person name="Niskanen T."/>
            <person name="Noordeloos M.E."/>
            <person name="Ohm R.A."/>
            <person name="Ortiz-Santana B."/>
            <person name="Ovrebo C."/>
            <person name="Racz N."/>
            <person name="Riley R."/>
            <person name="Savchenko A."/>
            <person name="Shiryaev A."/>
            <person name="Soop K."/>
            <person name="Spirin V."/>
            <person name="Szebenyi C."/>
            <person name="Tomsovsky M."/>
            <person name="Tulloss R.E."/>
            <person name="Uehling J."/>
            <person name="Grigoriev I.V."/>
            <person name="Vagvolgyi C."/>
            <person name="Papp T."/>
            <person name="Martin F.M."/>
            <person name="Miettinen O."/>
            <person name="Hibbett D.S."/>
            <person name="Nagy L.G."/>
        </authorList>
    </citation>
    <scope>NUCLEOTIDE SEQUENCE [LARGE SCALE GENOMIC DNA]</scope>
    <source>
        <strain evidence="1 2">NL-1719</strain>
    </source>
</reference>
<dbReference type="EMBL" id="ML208676">
    <property type="protein sequence ID" value="TFK61281.1"/>
    <property type="molecule type" value="Genomic_DNA"/>
</dbReference>
<organism evidence="1 2">
    <name type="scientific">Pluteus cervinus</name>
    <dbReference type="NCBI Taxonomy" id="181527"/>
    <lineage>
        <taxon>Eukaryota</taxon>
        <taxon>Fungi</taxon>
        <taxon>Dikarya</taxon>
        <taxon>Basidiomycota</taxon>
        <taxon>Agaricomycotina</taxon>
        <taxon>Agaricomycetes</taxon>
        <taxon>Agaricomycetidae</taxon>
        <taxon>Agaricales</taxon>
        <taxon>Pluteineae</taxon>
        <taxon>Pluteaceae</taxon>
        <taxon>Pluteus</taxon>
    </lineage>
</organism>
<gene>
    <name evidence="1" type="ORF">BDN72DRAFT_904242</name>
</gene>
<evidence type="ECO:0000313" key="1">
    <source>
        <dbReference type="EMBL" id="TFK61281.1"/>
    </source>
</evidence>
<proteinExistence type="predicted"/>
<accession>A0ACD3A6I5</accession>
<keyword evidence="2" id="KW-1185">Reference proteome</keyword>